<dbReference type="Proteomes" id="UP001341840">
    <property type="component" value="Unassembled WGS sequence"/>
</dbReference>
<organism evidence="1 2">
    <name type="scientific">Stylosanthes scabra</name>
    <dbReference type="NCBI Taxonomy" id="79078"/>
    <lineage>
        <taxon>Eukaryota</taxon>
        <taxon>Viridiplantae</taxon>
        <taxon>Streptophyta</taxon>
        <taxon>Embryophyta</taxon>
        <taxon>Tracheophyta</taxon>
        <taxon>Spermatophyta</taxon>
        <taxon>Magnoliopsida</taxon>
        <taxon>eudicotyledons</taxon>
        <taxon>Gunneridae</taxon>
        <taxon>Pentapetalae</taxon>
        <taxon>rosids</taxon>
        <taxon>fabids</taxon>
        <taxon>Fabales</taxon>
        <taxon>Fabaceae</taxon>
        <taxon>Papilionoideae</taxon>
        <taxon>50 kb inversion clade</taxon>
        <taxon>dalbergioids sensu lato</taxon>
        <taxon>Dalbergieae</taxon>
        <taxon>Pterocarpus clade</taxon>
        <taxon>Stylosanthes</taxon>
    </lineage>
</organism>
<evidence type="ECO:0000313" key="2">
    <source>
        <dbReference type="Proteomes" id="UP001341840"/>
    </source>
</evidence>
<dbReference type="EMBL" id="JASCZI010242192">
    <property type="protein sequence ID" value="MED6210062.1"/>
    <property type="molecule type" value="Genomic_DNA"/>
</dbReference>
<comment type="caution">
    <text evidence="1">The sequence shown here is derived from an EMBL/GenBank/DDBJ whole genome shotgun (WGS) entry which is preliminary data.</text>
</comment>
<accession>A0ABU6YI31</accession>
<name>A0ABU6YI31_9FABA</name>
<gene>
    <name evidence="1" type="ORF">PIB30_060535</name>
</gene>
<keyword evidence="2" id="KW-1185">Reference proteome</keyword>
<sequence>MAPVQLCRSASINSSTMATSLAPLDLAMPAAVYGLAAVRITAGSKSGGAGGGQIASASFAGSSGGTPALPPLLHGKLISDNFWFSSRTRTTADLLQSIHSRHHKTKKNSNLAKQN</sequence>
<proteinExistence type="predicted"/>
<protein>
    <submittedName>
        <fullName evidence="1">Uncharacterized protein</fullName>
    </submittedName>
</protein>
<reference evidence="1 2" key="1">
    <citation type="journal article" date="2023" name="Plants (Basel)">
        <title>Bridging the Gap: Combining Genomics and Transcriptomics Approaches to Understand Stylosanthes scabra, an Orphan Legume from the Brazilian Caatinga.</title>
        <authorList>
            <person name="Ferreira-Neto J.R.C."/>
            <person name="da Silva M.D."/>
            <person name="Binneck E."/>
            <person name="de Melo N.F."/>
            <person name="da Silva R.H."/>
            <person name="de Melo A.L.T.M."/>
            <person name="Pandolfi V."/>
            <person name="Bustamante F.O."/>
            <person name="Brasileiro-Vidal A.C."/>
            <person name="Benko-Iseppon A.M."/>
        </authorList>
    </citation>
    <scope>NUCLEOTIDE SEQUENCE [LARGE SCALE GENOMIC DNA]</scope>
    <source>
        <tissue evidence="1">Leaves</tissue>
    </source>
</reference>
<evidence type="ECO:0000313" key="1">
    <source>
        <dbReference type="EMBL" id="MED6210062.1"/>
    </source>
</evidence>